<keyword evidence="3" id="KW-1185">Reference proteome</keyword>
<name>A0A8K0GE25_IGNLU</name>
<comment type="caution">
    <text evidence="2">The sequence shown here is derived from an EMBL/GenBank/DDBJ whole genome shotgun (WGS) entry which is preliminary data.</text>
</comment>
<dbReference type="Gene3D" id="3.30.360.10">
    <property type="entry name" value="Dihydrodipicolinate Reductase, domain 2"/>
    <property type="match status" value="1"/>
</dbReference>
<evidence type="ECO:0000256" key="1">
    <source>
        <dbReference type="ARBA" id="ARBA00023002"/>
    </source>
</evidence>
<dbReference type="GO" id="GO:0006740">
    <property type="term" value="P:NADPH regeneration"/>
    <property type="evidence" value="ECO:0007669"/>
    <property type="project" value="TreeGrafter"/>
</dbReference>
<gene>
    <name evidence="2" type="ORF">ILUMI_07769</name>
</gene>
<organism evidence="2 3">
    <name type="scientific">Ignelater luminosus</name>
    <name type="common">Cucubano</name>
    <name type="synonym">Pyrophorus luminosus</name>
    <dbReference type="NCBI Taxonomy" id="2038154"/>
    <lineage>
        <taxon>Eukaryota</taxon>
        <taxon>Metazoa</taxon>
        <taxon>Ecdysozoa</taxon>
        <taxon>Arthropoda</taxon>
        <taxon>Hexapoda</taxon>
        <taxon>Insecta</taxon>
        <taxon>Pterygota</taxon>
        <taxon>Neoptera</taxon>
        <taxon>Endopterygota</taxon>
        <taxon>Coleoptera</taxon>
        <taxon>Polyphaga</taxon>
        <taxon>Elateriformia</taxon>
        <taxon>Elateroidea</taxon>
        <taxon>Elateridae</taxon>
        <taxon>Agrypninae</taxon>
        <taxon>Pyrophorini</taxon>
        <taxon>Ignelater</taxon>
    </lineage>
</organism>
<proteinExistence type="predicted"/>
<dbReference type="OrthoDB" id="64915at2759"/>
<sequence length="100" mass="11276">VFGFKGMVKVENQQPIQGVETVYGLERKTCPMYYSFATRYQAAYVSEMEHFLDVVEGKDTLKVDHGDTLAVSKIASACEESARTGKAIEIKWSRDELPNH</sequence>
<dbReference type="PANTHER" id="PTHR42840">
    <property type="entry name" value="NAD(P)-BINDING ROSSMANN-FOLD SUPERFAMILY PROTEIN-RELATED"/>
    <property type="match status" value="1"/>
</dbReference>
<evidence type="ECO:0000313" key="2">
    <source>
        <dbReference type="EMBL" id="KAF2898407.1"/>
    </source>
</evidence>
<dbReference type="GO" id="GO:0016491">
    <property type="term" value="F:oxidoreductase activity"/>
    <property type="evidence" value="ECO:0007669"/>
    <property type="project" value="UniProtKB-KW"/>
</dbReference>
<evidence type="ECO:0008006" key="4">
    <source>
        <dbReference type="Google" id="ProtNLM"/>
    </source>
</evidence>
<evidence type="ECO:0000313" key="3">
    <source>
        <dbReference type="Proteomes" id="UP000801492"/>
    </source>
</evidence>
<dbReference type="EMBL" id="VTPC01003522">
    <property type="protein sequence ID" value="KAF2898407.1"/>
    <property type="molecule type" value="Genomic_DNA"/>
</dbReference>
<protein>
    <recommendedName>
        <fullName evidence="4">Gfo/Idh/MocA family oxidoreductase</fullName>
    </recommendedName>
</protein>
<feature type="non-terminal residue" evidence="2">
    <location>
        <position position="1"/>
    </location>
</feature>
<dbReference type="AlphaFoldDB" id="A0A8K0GE25"/>
<keyword evidence="1" id="KW-0560">Oxidoreductase</keyword>
<reference evidence="2" key="1">
    <citation type="submission" date="2019-08" db="EMBL/GenBank/DDBJ databases">
        <title>The genome of the North American firefly Photinus pyralis.</title>
        <authorList>
            <consortium name="Photinus pyralis genome working group"/>
            <person name="Fallon T.R."/>
            <person name="Sander Lower S.E."/>
            <person name="Weng J.-K."/>
        </authorList>
    </citation>
    <scope>NUCLEOTIDE SEQUENCE</scope>
    <source>
        <strain evidence="2">TRF0915ILg1</strain>
        <tissue evidence="2">Whole body</tissue>
    </source>
</reference>
<dbReference type="Proteomes" id="UP000801492">
    <property type="component" value="Unassembled WGS sequence"/>
</dbReference>
<dbReference type="GO" id="GO:0005737">
    <property type="term" value="C:cytoplasm"/>
    <property type="evidence" value="ECO:0007669"/>
    <property type="project" value="TreeGrafter"/>
</dbReference>
<dbReference type="PANTHER" id="PTHR42840:SF3">
    <property type="entry name" value="BINDING ROSSMANN FOLD OXIDOREDUCTASE, PUTATIVE (AFU_ORTHOLOGUE AFUA_2G10240)-RELATED"/>
    <property type="match status" value="1"/>
</dbReference>
<accession>A0A8K0GE25</accession>